<gene>
    <name evidence="7" type="ORF">BJ878DRAFT_546869</name>
</gene>
<dbReference type="AlphaFoldDB" id="A0A9P8CAU5"/>
<dbReference type="GO" id="GO:0008506">
    <property type="term" value="F:sucrose:proton symporter activity"/>
    <property type="evidence" value="ECO:0007669"/>
    <property type="project" value="TreeGrafter"/>
</dbReference>
<dbReference type="SUPFAM" id="SSF103473">
    <property type="entry name" value="MFS general substrate transporter"/>
    <property type="match status" value="1"/>
</dbReference>
<evidence type="ECO:0000256" key="5">
    <source>
        <dbReference type="ARBA" id="ARBA00023136"/>
    </source>
</evidence>
<dbReference type="Pfam" id="PF13347">
    <property type="entry name" value="MFS_2"/>
    <property type="match status" value="1"/>
</dbReference>
<feature type="transmembrane region" description="Helical" evidence="6">
    <location>
        <begin position="124"/>
        <end position="142"/>
    </location>
</feature>
<feature type="transmembrane region" description="Helical" evidence="6">
    <location>
        <begin position="47"/>
        <end position="66"/>
    </location>
</feature>
<dbReference type="Gene3D" id="1.20.1250.20">
    <property type="entry name" value="MFS general substrate transporter like domains"/>
    <property type="match status" value="1"/>
</dbReference>
<evidence type="ECO:0000313" key="7">
    <source>
        <dbReference type="EMBL" id="KAG9239892.1"/>
    </source>
</evidence>
<dbReference type="InterPro" id="IPR036259">
    <property type="entry name" value="MFS_trans_sf"/>
</dbReference>
<dbReference type="PANTHER" id="PTHR19432">
    <property type="entry name" value="SUGAR TRANSPORTER"/>
    <property type="match status" value="1"/>
</dbReference>
<feature type="transmembrane region" description="Helical" evidence="6">
    <location>
        <begin position="168"/>
        <end position="186"/>
    </location>
</feature>
<evidence type="ECO:0000256" key="4">
    <source>
        <dbReference type="ARBA" id="ARBA00022989"/>
    </source>
</evidence>
<keyword evidence="5 6" id="KW-0472">Membrane</keyword>
<comment type="subcellular location">
    <subcellularLocation>
        <location evidence="1">Membrane</location>
        <topology evidence="1">Multi-pass membrane protein</topology>
    </subcellularLocation>
</comment>
<feature type="transmembrane region" description="Helical" evidence="6">
    <location>
        <begin position="15"/>
        <end position="35"/>
    </location>
</feature>
<evidence type="ECO:0000256" key="1">
    <source>
        <dbReference type="ARBA" id="ARBA00004141"/>
    </source>
</evidence>
<evidence type="ECO:0000313" key="8">
    <source>
        <dbReference type="Proteomes" id="UP000887226"/>
    </source>
</evidence>
<proteinExistence type="predicted"/>
<dbReference type="OrthoDB" id="28755at2759"/>
<evidence type="ECO:0000256" key="6">
    <source>
        <dbReference type="SAM" id="Phobius"/>
    </source>
</evidence>
<feature type="transmembrane region" description="Helical" evidence="6">
    <location>
        <begin position="198"/>
        <end position="222"/>
    </location>
</feature>
<sequence length="430" mass="47488">MRNESQTSQITRSRLSLLCLTISAGGLQMIWVAVMGQGSPLLTDLGVPAYLISLIWLAGPLSGVFVQPIMSILSDCSSHPWGRRRPFIIIGTIFTIFPVIILPWTADVVDIMMPSTNTEKKDILVARTIFAGLLIWIFNIAVQPVQVCMRALVIDSCPLSQQVQASAYVSRIAAIGSVLGYASGFLNLPRALPWLGTTQYQCVFSIAAFSLVLSVLVTCITIQEGMGPRIRILGKKELSGIISVIRQLLRSVRIMPNNMRTVCKVQFWSWLGWFPFLFYITTYLGNIYEIVMSASTSDDVYIVQKYSVHSGSIRLGTMTMVIFASTSFFSTLILPNIVSATSIDPMKTTRVQYHASIEEAKLEFPLDASLVTLYLRMKNRIQISRPTIPQAWAASNVLTSLVLLAAIFPSSSMVVMIQVSLLGISWAVTQ</sequence>
<reference evidence="7" key="1">
    <citation type="journal article" date="2021" name="IMA Fungus">
        <title>Genomic characterization of three marine fungi, including Emericellopsis atlantica sp. nov. with signatures of a generalist lifestyle and marine biomass degradation.</title>
        <authorList>
            <person name="Hagestad O.C."/>
            <person name="Hou L."/>
            <person name="Andersen J.H."/>
            <person name="Hansen E.H."/>
            <person name="Altermark B."/>
            <person name="Li C."/>
            <person name="Kuhnert E."/>
            <person name="Cox R.J."/>
            <person name="Crous P.W."/>
            <person name="Spatafora J.W."/>
            <person name="Lail K."/>
            <person name="Amirebrahimi M."/>
            <person name="Lipzen A."/>
            <person name="Pangilinan J."/>
            <person name="Andreopoulos W."/>
            <person name="Hayes R.D."/>
            <person name="Ng V."/>
            <person name="Grigoriev I.V."/>
            <person name="Jackson S.A."/>
            <person name="Sutton T.D.S."/>
            <person name="Dobson A.D.W."/>
            <person name="Rama T."/>
        </authorList>
    </citation>
    <scope>NUCLEOTIDE SEQUENCE</scope>
    <source>
        <strain evidence="7">TRa3180A</strain>
    </source>
</reference>
<keyword evidence="2" id="KW-0813">Transport</keyword>
<comment type="caution">
    <text evidence="7">The sequence shown here is derived from an EMBL/GenBank/DDBJ whole genome shotgun (WGS) entry which is preliminary data.</text>
</comment>
<protein>
    <recommendedName>
        <fullName evidence="9">Sucrose transporter</fullName>
    </recommendedName>
</protein>
<keyword evidence="3 6" id="KW-0812">Transmembrane</keyword>
<dbReference type="PANTHER" id="PTHR19432:SF35">
    <property type="entry name" value="SOLUTE CARRIER FAMILY 45 MEMBER 3 ISOFORM X1"/>
    <property type="match status" value="1"/>
</dbReference>
<evidence type="ECO:0000256" key="2">
    <source>
        <dbReference type="ARBA" id="ARBA00022448"/>
    </source>
</evidence>
<dbReference type="EMBL" id="MU254753">
    <property type="protein sequence ID" value="KAG9239892.1"/>
    <property type="molecule type" value="Genomic_DNA"/>
</dbReference>
<feature type="transmembrane region" description="Helical" evidence="6">
    <location>
        <begin position="267"/>
        <end position="288"/>
    </location>
</feature>
<name>A0A9P8CAU5_9HELO</name>
<feature type="transmembrane region" description="Helical" evidence="6">
    <location>
        <begin position="401"/>
        <end position="428"/>
    </location>
</feature>
<accession>A0A9P8CAU5</accession>
<keyword evidence="4 6" id="KW-1133">Transmembrane helix</keyword>
<organism evidence="7 8">
    <name type="scientific">Calycina marina</name>
    <dbReference type="NCBI Taxonomy" id="1763456"/>
    <lineage>
        <taxon>Eukaryota</taxon>
        <taxon>Fungi</taxon>
        <taxon>Dikarya</taxon>
        <taxon>Ascomycota</taxon>
        <taxon>Pezizomycotina</taxon>
        <taxon>Leotiomycetes</taxon>
        <taxon>Helotiales</taxon>
        <taxon>Pezizellaceae</taxon>
        <taxon>Calycina</taxon>
    </lineage>
</organism>
<evidence type="ECO:0008006" key="9">
    <source>
        <dbReference type="Google" id="ProtNLM"/>
    </source>
</evidence>
<dbReference type="GO" id="GO:0005886">
    <property type="term" value="C:plasma membrane"/>
    <property type="evidence" value="ECO:0007669"/>
    <property type="project" value="TreeGrafter"/>
</dbReference>
<feature type="transmembrane region" description="Helical" evidence="6">
    <location>
        <begin position="87"/>
        <end position="104"/>
    </location>
</feature>
<dbReference type="Proteomes" id="UP000887226">
    <property type="component" value="Unassembled WGS sequence"/>
</dbReference>
<keyword evidence="8" id="KW-1185">Reference proteome</keyword>
<evidence type="ECO:0000256" key="3">
    <source>
        <dbReference type="ARBA" id="ARBA00022692"/>
    </source>
</evidence>
<feature type="transmembrane region" description="Helical" evidence="6">
    <location>
        <begin position="315"/>
        <end position="338"/>
    </location>
</feature>